<dbReference type="AlphaFoldDB" id="A0A6S7KKY3"/>
<keyword evidence="8" id="KW-0694">RNA-binding</keyword>
<evidence type="ECO:0000256" key="1">
    <source>
        <dbReference type="ARBA" id="ARBA00003975"/>
    </source>
</evidence>
<accession>A0A6S7KKY3</accession>
<dbReference type="GO" id="GO:0005634">
    <property type="term" value="C:nucleus"/>
    <property type="evidence" value="ECO:0007669"/>
    <property type="project" value="UniProtKB-SubCell"/>
</dbReference>
<feature type="non-terminal residue" evidence="11">
    <location>
        <position position="1"/>
    </location>
</feature>
<proteinExistence type="inferred from homology"/>
<keyword evidence="9" id="KW-0539">Nucleus</keyword>
<dbReference type="OrthoDB" id="10003593at2759"/>
<evidence type="ECO:0000259" key="10">
    <source>
        <dbReference type="Pfam" id="PF21974"/>
    </source>
</evidence>
<dbReference type="GO" id="GO:0061015">
    <property type="term" value="P:snRNA import into nucleus"/>
    <property type="evidence" value="ECO:0007669"/>
    <property type="project" value="InterPro"/>
</dbReference>
<keyword evidence="6" id="KW-0813">Transport</keyword>
<keyword evidence="7" id="KW-0963">Cytoplasm</keyword>
<organism evidence="11 12">
    <name type="scientific">Paramuricea clavata</name>
    <name type="common">Red gorgonian</name>
    <name type="synonym">Violescent sea-whip</name>
    <dbReference type="NCBI Taxonomy" id="317549"/>
    <lineage>
        <taxon>Eukaryota</taxon>
        <taxon>Metazoa</taxon>
        <taxon>Cnidaria</taxon>
        <taxon>Anthozoa</taxon>
        <taxon>Octocorallia</taxon>
        <taxon>Malacalcyonacea</taxon>
        <taxon>Plexauridae</taxon>
        <taxon>Paramuricea</taxon>
    </lineage>
</organism>
<protein>
    <recommendedName>
        <fullName evidence="5">Snurportin-1</fullName>
    </recommendedName>
</protein>
<gene>
    <name evidence="11" type="ORF">PACLA_8A089564</name>
</gene>
<dbReference type="Proteomes" id="UP001152795">
    <property type="component" value="Unassembled WGS sequence"/>
</dbReference>
<dbReference type="EMBL" id="CACRXK020040800">
    <property type="protein sequence ID" value="CAB4045647.1"/>
    <property type="molecule type" value="Genomic_DNA"/>
</dbReference>
<evidence type="ECO:0000256" key="7">
    <source>
        <dbReference type="ARBA" id="ARBA00022490"/>
    </source>
</evidence>
<feature type="domain" description="Snurportin-1 m3G cap-binding" evidence="10">
    <location>
        <begin position="1"/>
        <end position="64"/>
    </location>
</feature>
<sequence>GRTTCYTKSGYSVNRFHSLLPGGCRESGKPSDYTLLDCIYSEIHRTFFILDVMCWRGHPVYDSE</sequence>
<dbReference type="Gene3D" id="3.30.470.30">
    <property type="entry name" value="DNA ligase/mRNA capping enzyme"/>
    <property type="match status" value="1"/>
</dbReference>
<dbReference type="PANTHER" id="PTHR13403:SF6">
    <property type="entry name" value="SNURPORTIN-1"/>
    <property type="match status" value="1"/>
</dbReference>
<evidence type="ECO:0000256" key="3">
    <source>
        <dbReference type="ARBA" id="ARBA00004496"/>
    </source>
</evidence>
<comment type="caution">
    <text evidence="11">The sequence shown here is derived from an EMBL/GenBank/DDBJ whole genome shotgun (WGS) entry which is preliminary data.</text>
</comment>
<evidence type="ECO:0000256" key="6">
    <source>
        <dbReference type="ARBA" id="ARBA00022448"/>
    </source>
</evidence>
<feature type="non-terminal residue" evidence="11">
    <location>
        <position position="64"/>
    </location>
</feature>
<dbReference type="GO" id="GO:0005737">
    <property type="term" value="C:cytoplasm"/>
    <property type="evidence" value="ECO:0007669"/>
    <property type="project" value="UniProtKB-SubCell"/>
</dbReference>
<keyword evidence="12" id="KW-1185">Reference proteome</keyword>
<evidence type="ECO:0000256" key="9">
    <source>
        <dbReference type="ARBA" id="ARBA00023242"/>
    </source>
</evidence>
<dbReference type="InterPro" id="IPR047857">
    <property type="entry name" value="Snurportin1_C"/>
</dbReference>
<evidence type="ECO:0000256" key="2">
    <source>
        <dbReference type="ARBA" id="ARBA00004123"/>
    </source>
</evidence>
<dbReference type="Pfam" id="PF21974">
    <property type="entry name" value="SPN1_m3Gcap_bd"/>
    <property type="match status" value="1"/>
</dbReference>
<name>A0A6S7KKY3_PARCT</name>
<comment type="similarity">
    <text evidence="4">Belongs to the snurportin family.</text>
</comment>
<evidence type="ECO:0000256" key="5">
    <source>
        <dbReference type="ARBA" id="ARBA00016034"/>
    </source>
</evidence>
<comment type="function">
    <text evidence="1">Functions as an U snRNP-specific nuclear import adapter. Involved in the trimethylguanosine (m3G)-cap-dependent nuclear import of U snRNPs. Binds specifically to the terminal m3G-cap U snRNAs.</text>
</comment>
<evidence type="ECO:0000256" key="4">
    <source>
        <dbReference type="ARBA" id="ARBA00007540"/>
    </source>
</evidence>
<evidence type="ECO:0000313" key="12">
    <source>
        <dbReference type="Proteomes" id="UP001152795"/>
    </source>
</evidence>
<reference evidence="11" key="1">
    <citation type="submission" date="2020-04" db="EMBL/GenBank/DDBJ databases">
        <authorList>
            <person name="Alioto T."/>
            <person name="Alioto T."/>
            <person name="Gomez Garrido J."/>
        </authorList>
    </citation>
    <scope>NUCLEOTIDE SEQUENCE</scope>
    <source>
        <strain evidence="11">A484AB</strain>
    </source>
</reference>
<dbReference type="PANTHER" id="PTHR13403">
    <property type="entry name" value="SNURPORTIN1 RNUT1 PROTEIN RNA, U TRANSPORTER 1"/>
    <property type="match status" value="1"/>
</dbReference>
<evidence type="ECO:0000256" key="8">
    <source>
        <dbReference type="ARBA" id="ARBA00022884"/>
    </source>
</evidence>
<dbReference type="GO" id="GO:0003723">
    <property type="term" value="F:RNA binding"/>
    <property type="evidence" value="ECO:0007669"/>
    <property type="project" value="UniProtKB-KW"/>
</dbReference>
<dbReference type="InterPro" id="IPR017336">
    <property type="entry name" value="Snurportin-1"/>
</dbReference>
<evidence type="ECO:0000313" key="11">
    <source>
        <dbReference type="EMBL" id="CAB4045647.1"/>
    </source>
</evidence>
<comment type="subcellular location">
    <subcellularLocation>
        <location evidence="3">Cytoplasm</location>
    </subcellularLocation>
    <subcellularLocation>
        <location evidence="2">Nucleus</location>
    </subcellularLocation>
</comment>